<name>A0ABQ9EE86_TEGGR</name>
<comment type="caution">
    <text evidence="3">The sequence shown here is derived from an EMBL/GenBank/DDBJ whole genome shotgun (WGS) entry which is preliminary data.</text>
</comment>
<dbReference type="InterPro" id="IPR036056">
    <property type="entry name" value="Fibrinogen-like_C"/>
</dbReference>
<feature type="transmembrane region" description="Helical" evidence="1">
    <location>
        <begin position="44"/>
        <end position="69"/>
    </location>
</feature>
<dbReference type="InterPro" id="IPR050373">
    <property type="entry name" value="Fibrinogen_C-term_domain"/>
</dbReference>
<dbReference type="PANTHER" id="PTHR19143">
    <property type="entry name" value="FIBRINOGEN/TENASCIN/ANGIOPOEITIN"/>
    <property type="match status" value="1"/>
</dbReference>
<keyword evidence="1" id="KW-0472">Membrane</keyword>
<evidence type="ECO:0000259" key="2">
    <source>
        <dbReference type="PROSITE" id="PS51406"/>
    </source>
</evidence>
<dbReference type="SUPFAM" id="SSF56496">
    <property type="entry name" value="Fibrinogen C-terminal domain-like"/>
    <property type="match status" value="1"/>
</dbReference>
<reference evidence="3 4" key="1">
    <citation type="submission" date="2022-12" db="EMBL/GenBank/DDBJ databases">
        <title>Chromosome-level genome of Tegillarca granosa.</title>
        <authorList>
            <person name="Kim J."/>
        </authorList>
    </citation>
    <scope>NUCLEOTIDE SEQUENCE [LARGE SCALE GENOMIC DNA]</scope>
    <source>
        <strain evidence="3">Teg-2019</strain>
        <tissue evidence="3">Adductor muscle</tissue>
    </source>
</reference>
<protein>
    <recommendedName>
        <fullName evidence="2">Fibrinogen C-terminal domain-containing protein</fullName>
    </recommendedName>
</protein>
<proteinExistence type="predicted"/>
<gene>
    <name evidence="3" type="ORF">KUTeg_021209</name>
</gene>
<keyword evidence="4" id="KW-1185">Reference proteome</keyword>
<evidence type="ECO:0000256" key="1">
    <source>
        <dbReference type="SAM" id="Phobius"/>
    </source>
</evidence>
<feature type="domain" description="Fibrinogen C-terminal" evidence="2">
    <location>
        <begin position="88"/>
        <end position="281"/>
    </location>
</feature>
<evidence type="ECO:0000313" key="3">
    <source>
        <dbReference type="EMBL" id="KAJ8302222.1"/>
    </source>
</evidence>
<dbReference type="Proteomes" id="UP001217089">
    <property type="component" value="Unassembled WGS sequence"/>
</dbReference>
<keyword evidence="1" id="KW-1133">Transmembrane helix</keyword>
<dbReference type="EMBL" id="JARBDR010000918">
    <property type="protein sequence ID" value="KAJ8302222.1"/>
    <property type="molecule type" value="Genomic_DNA"/>
</dbReference>
<dbReference type="InterPro" id="IPR014716">
    <property type="entry name" value="Fibrinogen_a/b/g_C_1"/>
</dbReference>
<evidence type="ECO:0000313" key="4">
    <source>
        <dbReference type="Proteomes" id="UP001217089"/>
    </source>
</evidence>
<dbReference type="Pfam" id="PF00147">
    <property type="entry name" value="Fibrinogen_C"/>
    <property type="match status" value="1"/>
</dbReference>
<dbReference type="Gene3D" id="4.10.530.10">
    <property type="entry name" value="Gamma-fibrinogen Carboxyl Terminal Fragment, domain 2"/>
    <property type="match status" value="1"/>
</dbReference>
<dbReference type="InterPro" id="IPR002181">
    <property type="entry name" value="Fibrinogen_a/b/g_C_dom"/>
</dbReference>
<dbReference type="PROSITE" id="PS51406">
    <property type="entry name" value="FIBRINOGEN_C_2"/>
    <property type="match status" value="1"/>
</dbReference>
<keyword evidence="1" id="KW-0812">Transmembrane</keyword>
<dbReference type="Gene3D" id="3.90.215.10">
    <property type="entry name" value="Gamma Fibrinogen, chain A, domain 1"/>
    <property type="match status" value="1"/>
</dbReference>
<organism evidence="3 4">
    <name type="scientific">Tegillarca granosa</name>
    <name type="common">Malaysian cockle</name>
    <name type="synonym">Anadara granosa</name>
    <dbReference type="NCBI Taxonomy" id="220873"/>
    <lineage>
        <taxon>Eukaryota</taxon>
        <taxon>Metazoa</taxon>
        <taxon>Spiralia</taxon>
        <taxon>Lophotrochozoa</taxon>
        <taxon>Mollusca</taxon>
        <taxon>Bivalvia</taxon>
        <taxon>Autobranchia</taxon>
        <taxon>Pteriomorphia</taxon>
        <taxon>Arcoida</taxon>
        <taxon>Arcoidea</taxon>
        <taxon>Arcidae</taxon>
        <taxon>Tegillarca</taxon>
    </lineage>
</organism>
<accession>A0ABQ9EE86</accession>
<sequence length="315" mass="36897">MESAQYQVVGHFSEDQGYRSSAEEIVKIEPVRNKKEMKQSKCGLGYALTFAFSIATSIGATAFLTYTFLKVHYEDCLTVDDLSRLRQTQILRQPRDCREHFEYGALVDGVYRVYPEKLTPVHVYCDMKNGGWTVIQRRINGNEDFDRLWNDYVDGFGNLTKDHWMGLKYQNLFTDHENQYQISFELQLKNSNTLARAVYESFYVGNADTNFTLKVTPRVEYNKQMEKYSDNRHFFYFQNEMQFTTSDADHDLRSEENCADFTKCGGYWYKNCFTFCLNGKFDSMYLLEQANMPTNSLLIDITKCFECYACTCCHL</sequence>
<dbReference type="SMART" id="SM00186">
    <property type="entry name" value="FBG"/>
    <property type="match status" value="1"/>
</dbReference>